<dbReference type="AlphaFoldDB" id="A0A6S7CSB4"/>
<proteinExistence type="inferred from homology"/>
<comment type="similarity">
    <text evidence="1">Belongs to the ATP-dependent AMP-binding enzyme family.</text>
</comment>
<sequence>MTAQELFDVLTRLAASTYRPAVIGGRATLSYGAFCTQVQERSALYKNLSVKVLLTMQDNSPWTVVDDVAALMAEVAHVPLPLLATDRVLTRVLERCAVDTVIAPSAMAARLVRLGLLQAVSLPGGDGVFIRQAEPPPRTLPPGTAKIVFDTDSDNIGKGICLSAPALLTAARSVADALADRGIKRHLMTRPLATLQECVIGVYASLISGASCVALPACHLGLDAMGVDPLVLHDELEHHGAQSFLATPQALVDYATFLQDRRARAPVTLRCALVDGPVQELGLRRLFEAAGLPVVPTFAVPQAGSVVAMNTDGVRHGGSAGKTLPHLRMRVSAGGDLEIAGSGFLGYVDEEPYTGQWLDTGRHGEIDADGYVTLLDRAGTSIVSASSIGPVQANAERALMDTSLFMRAVVFLKPRVGCCAVLWLIGTSVSDDEIQAAVDRCNARLDKRSKLVRWTLAKAPFSLVSGLATSRGRPRRSMILRLHDHEFNEAIAEDARHDALISDA</sequence>
<organism evidence="3 4">
    <name type="scientific">Achromobacter piechaudii</name>
    <dbReference type="NCBI Taxonomy" id="72556"/>
    <lineage>
        <taxon>Bacteria</taxon>
        <taxon>Pseudomonadati</taxon>
        <taxon>Pseudomonadota</taxon>
        <taxon>Betaproteobacteria</taxon>
        <taxon>Burkholderiales</taxon>
        <taxon>Alcaligenaceae</taxon>
        <taxon>Achromobacter</taxon>
    </lineage>
</organism>
<dbReference type="EMBL" id="CADILD010000001">
    <property type="protein sequence ID" value="CAB3849897.1"/>
    <property type="molecule type" value="Genomic_DNA"/>
</dbReference>
<evidence type="ECO:0000256" key="1">
    <source>
        <dbReference type="ARBA" id="ARBA00006432"/>
    </source>
</evidence>
<accession>A0A6S7CSB4</accession>
<dbReference type="Proteomes" id="UP000494105">
    <property type="component" value="Unassembled WGS sequence"/>
</dbReference>
<gene>
    <name evidence="3" type="ORF">LMG1861_01750</name>
</gene>
<dbReference type="Gene3D" id="3.40.50.12780">
    <property type="entry name" value="N-terminal domain of ligase-like"/>
    <property type="match status" value="1"/>
</dbReference>
<dbReference type="SUPFAM" id="SSF56801">
    <property type="entry name" value="Acetyl-CoA synthetase-like"/>
    <property type="match status" value="1"/>
</dbReference>
<dbReference type="RefSeq" id="WP_175128137.1">
    <property type="nucleotide sequence ID" value="NZ_CADILD010000001.1"/>
</dbReference>
<dbReference type="GO" id="GO:0006631">
    <property type="term" value="P:fatty acid metabolic process"/>
    <property type="evidence" value="ECO:0007669"/>
    <property type="project" value="TreeGrafter"/>
</dbReference>
<keyword evidence="2" id="KW-0436">Ligase</keyword>
<evidence type="ECO:0000313" key="4">
    <source>
        <dbReference type="Proteomes" id="UP000494105"/>
    </source>
</evidence>
<dbReference type="PANTHER" id="PTHR43201">
    <property type="entry name" value="ACYL-COA SYNTHETASE"/>
    <property type="match status" value="1"/>
</dbReference>
<name>A0A6S7CSB4_9BURK</name>
<dbReference type="InterPro" id="IPR042099">
    <property type="entry name" value="ANL_N_sf"/>
</dbReference>
<reference evidence="3 4" key="1">
    <citation type="submission" date="2020-04" db="EMBL/GenBank/DDBJ databases">
        <authorList>
            <person name="De Canck E."/>
        </authorList>
    </citation>
    <scope>NUCLEOTIDE SEQUENCE [LARGE SCALE GENOMIC DNA]</scope>
    <source>
        <strain evidence="3 4">LMG 1861</strain>
    </source>
</reference>
<protein>
    <submittedName>
        <fullName evidence="3">Uncharacterized protein</fullName>
    </submittedName>
</protein>
<evidence type="ECO:0000256" key="2">
    <source>
        <dbReference type="ARBA" id="ARBA00022598"/>
    </source>
</evidence>
<dbReference type="GO" id="GO:0031956">
    <property type="term" value="F:medium-chain fatty acid-CoA ligase activity"/>
    <property type="evidence" value="ECO:0007669"/>
    <property type="project" value="TreeGrafter"/>
</dbReference>
<dbReference type="PANTHER" id="PTHR43201:SF5">
    <property type="entry name" value="MEDIUM-CHAIN ACYL-COA LIGASE ACSF2, MITOCHONDRIAL"/>
    <property type="match status" value="1"/>
</dbReference>
<evidence type="ECO:0000313" key="3">
    <source>
        <dbReference type="EMBL" id="CAB3849897.1"/>
    </source>
</evidence>